<dbReference type="EMBL" id="JACEFB010000003">
    <property type="protein sequence ID" value="MBA2225739.1"/>
    <property type="molecule type" value="Genomic_DNA"/>
</dbReference>
<dbReference type="InterPro" id="IPR045584">
    <property type="entry name" value="Pilin-like"/>
</dbReference>
<name>A0A7V8VCY9_9BACT</name>
<feature type="domain" description="DUF1559" evidence="1">
    <location>
        <begin position="25"/>
        <end position="271"/>
    </location>
</feature>
<dbReference type="Pfam" id="PF07596">
    <property type="entry name" value="SBP_bac_10"/>
    <property type="match status" value="1"/>
</dbReference>
<keyword evidence="3" id="KW-1185">Reference proteome</keyword>
<reference evidence="2 3" key="1">
    <citation type="submission" date="2020-07" db="EMBL/GenBank/DDBJ databases">
        <title>Thermogemmata thermophila gen. nov., sp. nov., a novel moderate thermophilic planctomycete from a Kamchatka hot spring.</title>
        <authorList>
            <person name="Elcheninov A.G."/>
            <person name="Podosokorskaya O.A."/>
            <person name="Kovaleva O.L."/>
            <person name="Novikov A."/>
            <person name="Bonch-Osmolovskaya E.A."/>
            <person name="Toshchakov S.V."/>
            <person name="Kublanov I.V."/>
        </authorList>
    </citation>
    <scope>NUCLEOTIDE SEQUENCE [LARGE SCALE GENOMIC DNA]</scope>
    <source>
        <strain evidence="2 3">2918</strain>
    </source>
</reference>
<evidence type="ECO:0000313" key="2">
    <source>
        <dbReference type="EMBL" id="MBA2225739.1"/>
    </source>
</evidence>
<organism evidence="2 3">
    <name type="scientific">Thermogemmata fonticola</name>
    <dbReference type="NCBI Taxonomy" id="2755323"/>
    <lineage>
        <taxon>Bacteria</taxon>
        <taxon>Pseudomonadati</taxon>
        <taxon>Planctomycetota</taxon>
        <taxon>Planctomycetia</taxon>
        <taxon>Gemmatales</taxon>
        <taxon>Gemmataceae</taxon>
        <taxon>Thermogemmata</taxon>
    </lineage>
</organism>
<evidence type="ECO:0000259" key="1">
    <source>
        <dbReference type="Pfam" id="PF07596"/>
    </source>
</evidence>
<dbReference type="Gene3D" id="3.30.700.10">
    <property type="entry name" value="Glycoprotein, Type 4 Pilin"/>
    <property type="match status" value="1"/>
</dbReference>
<evidence type="ECO:0000313" key="3">
    <source>
        <dbReference type="Proteomes" id="UP000542342"/>
    </source>
</evidence>
<dbReference type="PANTHER" id="PTHR30093">
    <property type="entry name" value="GENERAL SECRETION PATHWAY PROTEIN G"/>
    <property type="match status" value="1"/>
</dbReference>
<dbReference type="SUPFAM" id="SSF54523">
    <property type="entry name" value="Pili subunits"/>
    <property type="match status" value="1"/>
</dbReference>
<dbReference type="InterPro" id="IPR011453">
    <property type="entry name" value="DUF1559"/>
</dbReference>
<gene>
    <name evidence="2" type="ORF">H0921_06125</name>
</gene>
<sequence length="293" mass="31986">MTLLELLVVIAIISILMGLLLSAVQRVRGAAARLDCQNRLRQLALALHNYHDTNHSLPPGHRSATHPDRLPYSGWPLSILPYLEQQSLYTQAQWEYQLQPLPFRPIPHQGLSTPLVIFACPSDGRTPGPQISLRTQTNAALLSYMGVSGYDSISQRTGVLYQGSKVRLGDITDGSSNTLMLGERPPSHDFQYGWWYAGAGQQLTGSADMILGVREPNLQIITAGSPCGPGRYPYRPARGFDDPCGMFHFWSPHTGGANFAFADGRVQFVSYGANEVMPALASRAGGEAVQVPE</sequence>
<accession>A0A7V8VCY9</accession>
<protein>
    <submittedName>
        <fullName evidence="2">DUF1559 domain-containing protein</fullName>
    </submittedName>
</protein>
<dbReference type="AlphaFoldDB" id="A0A7V8VCY9"/>
<proteinExistence type="predicted"/>
<dbReference type="Proteomes" id="UP000542342">
    <property type="component" value="Unassembled WGS sequence"/>
</dbReference>
<dbReference type="InterPro" id="IPR027558">
    <property type="entry name" value="Pre_pil_HX9DG_C"/>
</dbReference>
<dbReference type="PANTHER" id="PTHR30093:SF2">
    <property type="entry name" value="TYPE II SECRETION SYSTEM PROTEIN H"/>
    <property type="match status" value="1"/>
</dbReference>
<comment type="caution">
    <text evidence="2">The sequence shown here is derived from an EMBL/GenBank/DDBJ whole genome shotgun (WGS) entry which is preliminary data.</text>
</comment>
<dbReference type="NCBIfam" id="TIGR04294">
    <property type="entry name" value="pre_pil_HX9DG"/>
    <property type="match status" value="1"/>
</dbReference>